<dbReference type="EMBL" id="GBXM01092875">
    <property type="protein sequence ID" value="JAH15702.1"/>
    <property type="molecule type" value="Transcribed_RNA"/>
</dbReference>
<organism evidence="1">
    <name type="scientific">Anguilla anguilla</name>
    <name type="common">European freshwater eel</name>
    <name type="synonym">Muraena anguilla</name>
    <dbReference type="NCBI Taxonomy" id="7936"/>
    <lineage>
        <taxon>Eukaryota</taxon>
        <taxon>Metazoa</taxon>
        <taxon>Chordata</taxon>
        <taxon>Craniata</taxon>
        <taxon>Vertebrata</taxon>
        <taxon>Euteleostomi</taxon>
        <taxon>Actinopterygii</taxon>
        <taxon>Neopterygii</taxon>
        <taxon>Teleostei</taxon>
        <taxon>Anguilliformes</taxon>
        <taxon>Anguillidae</taxon>
        <taxon>Anguilla</taxon>
    </lineage>
</organism>
<sequence>MESVAQPGLSSPVRGFTFPIYSKFDKASQCVKFIMSEVGSFVEAKHLFEPTILMQRCKTQNN</sequence>
<dbReference type="EMBL" id="GBXM01071870">
    <property type="protein sequence ID" value="JAH36707.1"/>
    <property type="molecule type" value="Transcribed_RNA"/>
</dbReference>
<protein>
    <submittedName>
        <fullName evidence="1">Uncharacterized protein</fullName>
    </submittedName>
</protein>
<name>A0A0E9QGS8_ANGAN</name>
<proteinExistence type="predicted"/>
<evidence type="ECO:0000313" key="1">
    <source>
        <dbReference type="EMBL" id="JAH15702.1"/>
    </source>
</evidence>
<accession>A0A0E9QGS8</accession>
<reference evidence="1" key="2">
    <citation type="journal article" date="2015" name="Fish Shellfish Immunol.">
        <title>Early steps in the European eel (Anguilla anguilla)-Vibrio vulnificus interaction in the gills: Role of the RtxA13 toxin.</title>
        <authorList>
            <person name="Callol A."/>
            <person name="Pajuelo D."/>
            <person name="Ebbesson L."/>
            <person name="Teles M."/>
            <person name="MacKenzie S."/>
            <person name="Amaro C."/>
        </authorList>
    </citation>
    <scope>NUCLEOTIDE SEQUENCE</scope>
</reference>
<dbReference type="AlphaFoldDB" id="A0A0E9QGS8"/>
<reference evidence="1" key="1">
    <citation type="submission" date="2014-11" db="EMBL/GenBank/DDBJ databases">
        <authorList>
            <person name="Amaro Gonzalez C."/>
        </authorList>
    </citation>
    <scope>NUCLEOTIDE SEQUENCE</scope>
</reference>